<dbReference type="InterPro" id="IPR025558">
    <property type="entry name" value="DUF4283"/>
</dbReference>
<evidence type="ECO:0000259" key="1">
    <source>
        <dbReference type="Pfam" id="PF14111"/>
    </source>
</evidence>
<proteinExistence type="predicted"/>
<name>A0A2C9UAB3_MANES</name>
<protein>
    <recommendedName>
        <fullName evidence="1">DUF4283 domain-containing protein</fullName>
    </recommendedName>
</protein>
<gene>
    <name evidence="2" type="ORF">MANES_16G064800</name>
</gene>
<dbReference type="STRING" id="3983.A0A2C9UAB3"/>
<accession>A0A2C9UAB3</accession>
<organism evidence="2">
    <name type="scientific">Manihot esculenta</name>
    <name type="common">Cassava</name>
    <name type="synonym">Jatropha manihot</name>
    <dbReference type="NCBI Taxonomy" id="3983"/>
    <lineage>
        <taxon>Eukaryota</taxon>
        <taxon>Viridiplantae</taxon>
        <taxon>Streptophyta</taxon>
        <taxon>Embryophyta</taxon>
        <taxon>Tracheophyta</taxon>
        <taxon>Spermatophyta</taxon>
        <taxon>Magnoliopsida</taxon>
        <taxon>eudicotyledons</taxon>
        <taxon>Gunneridae</taxon>
        <taxon>Pentapetalae</taxon>
        <taxon>rosids</taxon>
        <taxon>fabids</taxon>
        <taxon>Malpighiales</taxon>
        <taxon>Euphorbiaceae</taxon>
        <taxon>Crotonoideae</taxon>
        <taxon>Manihoteae</taxon>
        <taxon>Manihot</taxon>
    </lineage>
</organism>
<dbReference type="EMBL" id="CM004402">
    <property type="protein sequence ID" value="OAY26662.1"/>
    <property type="molecule type" value="Genomic_DNA"/>
</dbReference>
<dbReference type="AlphaFoldDB" id="A0A2C9UAB3"/>
<dbReference type="Pfam" id="PF14111">
    <property type="entry name" value="DUF4283"/>
    <property type="match status" value="1"/>
</dbReference>
<evidence type="ECO:0000313" key="2">
    <source>
        <dbReference type="EMBL" id="OAY26662.1"/>
    </source>
</evidence>
<sequence length="187" mass="21627">MAVPLSLLRLTEEEGVVGTVSNVSSDASLHQIKLSLCLIGMVLMKKECNVPAFRATMIHSWKLKKGCVFRRLDENIFVFQFFHSDYKRFLQDEGLWCFDDQLVVLQDMTDSNTPELVMFTECQLWVRAYEVPFRCFSTLRYSRLHNCLVTFKPAASGSSKTQLAELSLREEIMWCQRAKQLWLQEGG</sequence>
<reference evidence="2" key="1">
    <citation type="submission" date="2016-02" db="EMBL/GenBank/DDBJ databases">
        <title>WGS assembly of Manihot esculenta.</title>
        <authorList>
            <person name="Bredeson J.V."/>
            <person name="Prochnik S.E."/>
            <person name="Lyons J.B."/>
            <person name="Schmutz J."/>
            <person name="Grimwood J."/>
            <person name="Vrebalov J."/>
            <person name="Bart R.S."/>
            <person name="Amuge T."/>
            <person name="Ferguson M.E."/>
            <person name="Green R."/>
            <person name="Putnam N."/>
            <person name="Stites J."/>
            <person name="Rounsley S."/>
            <person name="Rokhsar D.S."/>
        </authorList>
    </citation>
    <scope>NUCLEOTIDE SEQUENCE [LARGE SCALE GENOMIC DNA]</scope>
    <source>
        <tissue evidence="2">Leaf</tissue>
    </source>
</reference>
<feature type="domain" description="DUF4283" evidence="1">
    <location>
        <begin position="34"/>
        <end position="114"/>
    </location>
</feature>